<dbReference type="AlphaFoldDB" id="A0A4C1TTT4"/>
<gene>
    <name evidence="1" type="ORF">EVAR_8760_1</name>
</gene>
<proteinExistence type="predicted"/>
<evidence type="ECO:0000313" key="1">
    <source>
        <dbReference type="EMBL" id="GBP17399.1"/>
    </source>
</evidence>
<accession>A0A4C1TTT4</accession>
<protein>
    <submittedName>
        <fullName evidence="1">Uncharacterized protein</fullName>
    </submittedName>
</protein>
<reference evidence="1 2" key="1">
    <citation type="journal article" date="2019" name="Commun. Biol.">
        <title>The bagworm genome reveals a unique fibroin gene that provides high tensile strength.</title>
        <authorList>
            <person name="Kono N."/>
            <person name="Nakamura H."/>
            <person name="Ohtoshi R."/>
            <person name="Tomita M."/>
            <person name="Numata K."/>
            <person name="Arakawa K."/>
        </authorList>
    </citation>
    <scope>NUCLEOTIDE SEQUENCE [LARGE SCALE GENOMIC DNA]</scope>
</reference>
<organism evidence="1 2">
    <name type="scientific">Eumeta variegata</name>
    <name type="common">Bagworm moth</name>
    <name type="synonym">Eumeta japonica</name>
    <dbReference type="NCBI Taxonomy" id="151549"/>
    <lineage>
        <taxon>Eukaryota</taxon>
        <taxon>Metazoa</taxon>
        <taxon>Ecdysozoa</taxon>
        <taxon>Arthropoda</taxon>
        <taxon>Hexapoda</taxon>
        <taxon>Insecta</taxon>
        <taxon>Pterygota</taxon>
        <taxon>Neoptera</taxon>
        <taxon>Endopterygota</taxon>
        <taxon>Lepidoptera</taxon>
        <taxon>Glossata</taxon>
        <taxon>Ditrysia</taxon>
        <taxon>Tineoidea</taxon>
        <taxon>Psychidae</taxon>
        <taxon>Oiketicinae</taxon>
        <taxon>Eumeta</taxon>
    </lineage>
</organism>
<sequence>MSVKQERYAKNESGQSVITTYLLLVLSASGVENHRVQGSIDYHLARNRVPNEVKWADSGEDVPMDTKMVVVAGWKGMGHLNSHLVYERQDQKLLLHVCALRGYGILPDEAGSFLCCSRVNYSMAPSPTQAAPRRMLARTVTANISYAKMKAFSRKDPP</sequence>
<dbReference type="EMBL" id="BGZK01000087">
    <property type="protein sequence ID" value="GBP17399.1"/>
    <property type="molecule type" value="Genomic_DNA"/>
</dbReference>
<dbReference type="Proteomes" id="UP000299102">
    <property type="component" value="Unassembled WGS sequence"/>
</dbReference>
<name>A0A4C1TTT4_EUMVA</name>
<keyword evidence="2" id="KW-1185">Reference proteome</keyword>
<comment type="caution">
    <text evidence="1">The sequence shown here is derived from an EMBL/GenBank/DDBJ whole genome shotgun (WGS) entry which is preliminary data.</text>
</comment>
<evidence type="ECO:0000313" key="2">
    <source>
        <dbReference type="Proteomes" id="UP000299102"/>
    </source>
</evidence>